<protein>
    <submittedName>
        <fullName evidence="3">Methyltransferase type 11</fullName>
    </submittedName>
</protein>
<evidence type="ECO:0000256" key="2">
    <source>
        <dbReference type="ARBA" id="ARBA00038188"/>
    </source>
</evidence>
<dbReference type="PANTHER" id="PTHR44068">
    <property type="entry name" value="ZGC:194242"/>
    <property type="match status" value="1"/>
</dbReference>
<keyword evidence="3" id="KW-0489">Methyltransferase</keyword>
<dbReference type="Pfam" id="PF13489">
    <property type="entry name" value="Methyltransf_23"/>
    <property type="match status" value="1"/>
</dbReference>
<dbReference type="InterPro" id="IPR029063">
    <property type="entry name" value="SAM-dependent_MTases_sf"/>
</dbReference>
<keyword evidence="1" id="KW-0808">Transferase</keyword>
<dbReference type="GO" id="GO:0006696">
    <property type="term" value="P:ergosterol biosynthetic process"/>
    <property type="evidence" value="ECO:0007669"/>
    <property type="project" value="TreeGrafter"/>
</dbReference>
<name>A0AA39TIS1_9PEZI</name>
<proteinExistence type="inferred from homology"/>
<dbReference type="InterPro" id="IPR050447">
    <property type="entry name" value="Erg6_SMT_methyltransf"/>
</dbReference>
<gene>
    <name evidence="3" type="ORF">B0T17DRAFT_542726</name>
</gene>
<dbReference type="SUPFAM" id="SSF53335">
    <property type="entry name" value="S-adenosyl-L-methionine-dependent methyltransferases"/>
    <property type="match status" value="1"/>
</dbReference>
<dbReference type="GO" id="GO:0005783">
    <property type="term" value="C:endoplasmic reticulum"/>
    <property type="evidence" value="ECO:0007669"/>
    <property type="project" value="TreeGrafter"/>
</dbReference>
<evidence type="ECO:0000313" key="4">
    <source>
        <dbReference type="Proteomes" id="UP001174934"/>
    </source>
</evidence>
<comment type="caution">
    <text evidence="3">The sequence shown here is derived from an EMBL/GenBank/DDBJ whole genome shotgun (WGS) entry which is preliminary data.</text>
</comment>
<dbReference type="Gene3D" id="3.40.50.150">
    <property type="entry name" value="Vaccinia Virus protein VP39"/>
    <property type="match status" value="1"/>
</dbReference>
<dbReference type="PANTHER" id="PTHR44068:SF1">
    <property type="entry name" value="HYPOTHETICAL LOC100005854"/>
    <property type="match status" value="1"/>
</dbReference>
<dbReference type="EMBL" id="JAULSR010000008">
    <property type="protein sequence ID" value="KAK0613072.1"/>
    <property type="molecule type" value="Genomic_DNA"/>
</dbReference>
<dbReference type="Proteomes" id="UP001174934">
    <property type="component" value="Unassembled WGS sequence"/>
</dbReference>
<evidence type="ECO:0000313" key="3">
    <source>
        <dbReference type="EMBL" id="KAK0613072.1"/>
    </source>
</evidence>
<dbReference type="GO" id="GO:0003838">
    <property type="term" value="F:sterol 24-C-methyltransferase activity"/>
    <property type="evidence" value="ECO:0007669"/>
    <property type="project" value="TreeGrafter"/>
</dbReference>
<organism evidence="3 4">
    <name type="scientific">Bombardia bombarda</name>
    <dbReference type="NCBI Taxonomy" id="252184"/>
    <lineage>
        <taxon>Eukaryota</taxon>
        <taxon>Fungi</taxon>
        <taxon>Dikarya</taxon>
        <taxon>Ascomycota</taxon>
        <taxon>Pezizomycotina</taxon>
        <taxon>Sordariomycetes</taxon>
        <taxon>Sordariomycetidae</taxon>
        <taxon>Sordariales</taxon>
        <taxon>Lasiosphaeriaceae</taxon>
        <taxon>Bombardia</taxon>
    </lineage>
</organism>
<dbReference type="AlphaFoldDB" id="A0AA39TIS1"/>
<evidence type="ECO:0000256" key="1">
    <source>
        <dbReference type="ARBA" id="ARBA00022679"/>
    </source>
</evidence>
<keyword evidence="4" id="KW-1185">Reference proteome</keyword>
<dbReference type="CDD" id="cd02440">
    <property type="entry name" value="AdoMet_MTases"/>
    <property type="match status" value="1"/>
</dbReference>
<dbReference type="GO" id="GO:0032259">
    <property type="term" value="P:methylation"/>
    <property type="evidence" value="ECO:0007669"/>
    <property type="project" value="UniProtKB-KW"/>
</dbReference>
<reference evidence="3" key="1">
    <citation type="submission" date="2023-06" db="EMBL/GenBank/DDBJ databases">
        <title>Genome-scale phylogeny and comparative genomics of the fungal order Sordariales.</title>
        <authorList>
            <consortium name="Lawrence Berkeley National Laboratory"/>
            <person name="Hensen N."/>
            <person name="Bonometti L."/>
            <person name="Westerberg I."/>
            <person name="Brannstrom I.O."/>
            <person name="Guillou S."/>
            <person name="Cros-Aarteil S."/>
            <person name="Calhoun S."/>
            <person name="Haridas S."/>
            <person name="Kuo A."/>
            <person name="Mondo S."/>
            <person name="Pangilinan J."/>
            <person name="Riley R."/>
            <person name="LaButti K."/>
            <person name="Andreopoulos B."/>
            <person name="Lipzen A."/>
            <person name="Chen C."/>
            <person name="Yanf M."/>
            <person name="Daum C."/>
            <person name="Ng V."/>
            <person name="Clum A."/>
            <person name="Steindorff A."/>
            <person name="Ohm R."/>
            <person name="Martin F."/>
            <person name="Silar P."/>
            <person name="Natvig D."/>
            <person name="Lalanne C."/>
            <person name="Gautier V."/>
            <person name="Ament-velasquez S.L."/>
            <person name="Kruys A."/>
            <person name="Hutchinson M.I."/>
            <person name="Powell A.J."/>
            <person name="Barry K."/>
            <person name="Miller A.N."/>
            <person name="Grigoriev I.V."/>
            <person name="Debuchy R."/>
            <person name="Gladieux P."/>
            <person name="Thoren M.H."/>
            <person name="Johannesson H."/>
        </authorList>
    </citation>
    <scope>NUCLEOTIDE SEQUENCE</scope>
    <source>
        <strain evidence="3">SMH3391-2</strain>
    </source>
</reference>
<sequence length="282" mass="32284">MATLSFDSTRPIIDDNRMLESYYMSLESRIGYLGGTRHFGYYEPGTYWPFPIGRALRAMEAKLFDNLNLPEGSKVIDAGCGVGHVAIYMAKRGLRVTAFDFVENHVTVQRMDYHHLESIPDESYDGVYTCETFVHANNLEAVLAGFYRILRPGSRVVMHEYDNELEAPKEVPRAFEDMATVNYYAAMLTNARSHPGFYKQILEDAGFEDVVVQDLSANIRPMLRLSFVFAFIPYFFIKLFHLERLFPNTVAGAQGYLYQKHWRYLAISATKPGPPIERAKTK</sequence>
<comment type="similarity">
    <text evidence="2">Belongs to the class I-like SAM-binding methyltransferase superfamily. Erg6/SMT family.</text>
</comment>
<accession>A0AA39TIS1</accession>